<dbReference type="InterPro" id="IPR001466">
    <property type="entry name" value="Beta-lactam-related"/>
</dbReference>
<dbReference type="OrthoDB" id="284523at2"/>
<comment type="caution">
    <text evidence="2">The sequence shown here is derived from an EMBL/GenBank/DDBJ whole genome shotgun (WGS) entry which is preliminary data.</text>
</comment>
<dbReference type="InterPro" id="IPR012338">
    <property type="entry name" value="Beta-lactam/transpept-like"/>
</dbReference>
<dbReference type="RefSeq" id="WP_146511649.1">
    <property type="nucleotide sequence ID" value="NZ_SIHI01000026.1"/>
</dbReference>
<keyword evidence="3" id="KW-1185">Reference proteome</keyword>
<accession>A0A5C5WBJ0</accession>
<evidence type="ECO:0000259" key="1">
    <source>
        <dbReference type="Pfam" id="PF00144"/>
    </source>
</evidence>
<evidence type="ECO:0000313" key="3">
    <source>
        <dbReference type="Proteomes" id="UP000317243"/>
    </source>
</evidence>
<dbReference type="AlphaFoldDB" id="A0A5C5WBJ0"/>
<dbReference type="PANTHER" id="PTHR43283">
    <property type="entry name" value="BETA-LACTAMASE-RELATED"/>
    <property type="match status" value="1"/>
</dbReference>
<feature type="domain" description="Beta-lactamase-related" evidence="1">
    <location>
        <begin position="32"/>
        <end position="363"/>
    </location>
</feature>
<dbReference type="EMBL" id="SIHI01000026">
    <property type="protein sequence ID" value="TWT47002.1"/>
    <property type="molecule type" value="Genomic_DNA"/>
</dbReference>
<dbReference type="Gene3D" id="3.40.710.10">
    <property type="entry name" value="DD-peptidase/beta-lactamase superfamily"/>
    <property type="match status" value="1"/>
</dbReference>
<evidence type="ECO:0000313" key="2">
    <source>
        <dbReference type="EMBL" id="TWT47002.1"/>
    </source>
</evidence>
<dbReference type="InterPro" id="IPR050789">
    <property type="entry name" value="Diverse_Enzym_Activities"/>
</dbReference>
<dbReference type="Pfam" id="PF00144">
    <property type="entry name" value="Beta-lactamase"/>
    <property type="match status" value="1"/>
</dbReference>
<sequence length="385" mass="42927">MNFTNTPLLQIGSESEVGLNKDRWSKVLQSAQSLIDEQHVPGLAFQVQRGDFSTQVESFGQTFLTNRETPISAETPFLIASLSKPMVAMTMLMLVERGALTLNHRVSDLVPEFRGAGKRGITIKNVLTHTSGLLDMLPNNRELRSSNSSILEFVKETGKSDLAFPTATNAQYQSMGFALLAPVVENVTGRPLREFIRTELFEKIGMHNSWLGIPESVQLKKPVAEVRVPDDQIGEDHWNWNSNYWKTLGAPWGGVVSPVEDVSRFCRWILAGGKSPDGQHLLKPETIRLATSNRLRDFPNIPDSTMRCRGWGYGWRMNWTDHRGTFTDLANEHVFGHWGATGTLMWIDPNTQTAVVILSTHPASRSVSPLVNLSNQIVAAFESTD</sequence>
<dbReference type="SUPFAM" id="SSF56601">
    <property type="entry name" value="beta-lactamase/transpeptidase-like"/>
    <property type="match status" value="1"/>
</dbReference>
<protein>
    <submittedName>
        <fullName evidence="2">Penicillin-binding protein 4</fullName>
    </submittedName>
</protein>
<organism evidence="2 3">
    <name type="scientific">Thalassoglobus neptunius</name>
    <dbReference type="NCBI Taxonomy" id="1938619"/>
    <lineage>
        <taxon>Bacteria</taxon>
        <taxon>Pseudomonadati</taxon>
        <taxon>Planctomycetota</taxon>
        <taxon>Planctomycetia</taxon>
        <taxon>Planctomycetales</taxon>
        <taxon>Planctomycetaceae</taxon>
        <taxon>Thalassoglobus</taxon>
    </lineage>
</organism>
<proteinExistence type="predicted"/>
<gene>
    <name evidence="2" type="primary">pbpE_3</name>
    <name evidence="2" type="ORF">KOR42_42700</name>
</gene>
<name>A0A5C5WBJ0_9PLAN</name>
<dbReference type="Proteomes" id="UP000317243">
    <property type="component" value="Unassembled WGS sequence"/>
</dbReference>
<reference evidence="2 3" key="1">
    <citation type="submission" date="2019-02" db="EMBL/GenBank/DDBJ databases">
        <title>Deep-cultivation of Planctomycetes and their phenomic and genomic characterization uncovers novel biology.</title>
        <authorList>
            <person name="Wiegand S."/>
            <person name="Jogler M."/>
            <person name="Boedeker C."/>
            <person name="Pinto D."/>
            <person name="Vollmers J."/>
            <person name="Rivas-Marin E."/>
            <person name="Kohn T."/>
            <person name="Peeters S.H."/>
            <person name="Heuer A."/>
            <person name="Rast P."/>
            <person name="Oberbeckmann S."/>
            <person name="Bunk B."/>
            <person name="Jeske O."/>
            <person name="Meyerdierks A."/>
            <person name="Storesund J.E."/>
            <person name="Kallscheuer N."/>
            <person name="Luecker S."/>
            <person name="Lage O.M."/>
            <person name="Pohl T."/>
            <person name="Merkel B.J."/>
            <person name="Hornburger P."/>
            <person name="Mueller R.-W."/>
            <person name="Bruemmer F."/>
            <person name="Labrenz M."/>
            <person name="Spormann A.M."/>
            <person name="Op Den Camp H."/>
            <person name="Overmann J."/>
            <person name="Amann R."/>
            <person name="Jetten M.S.M."/>
            <person name="Mascher T."/>
            <person name="Medema M.H."/>
            <person name="Devos D.P."/>
            <person name="Kaster A.-K."/>
            <person name="Ovreas L."/>
            <person name="Rohde M."/>
            <person name="Galperin M.Y."/>
            <person name="Jogler C."/>
        </authorList>
    </citation>
    <scope>NUCLEOTIDE SEQUENCE [LARGE SCALE GENOMIC DNA]</scope>
    <source>
        <strain evidence="2 3">KOR42</strain>
    </source>
</reference>